<protein>
    <submittedName>
        <fullName evidence="1">Unnamed protein product</fullName>
    </submittedName>
</protein>
<accession>A0A9W6WU34</accession>
<comment type="caution">
    <text evidence="1">The sequence shown here is derived from an EMBL/GenBank/DDBJ whole genome shotgun (WGS) entry which is preliminary data.</text>
</comment>
<dbReference type="AlphaFoldDB" id="A0A9W6WU34"/>
<sequence length="85" mass="9506">MGLPGIELKVSTINQHRSVSLGENEDLEAFVEAGEDNDTLLSSQRTTTYDCGSQKNVARYQHFNVNEVRVSPFENNIQDTSILFS</sequence>
<dbReference type="EMBL" id="BSXW01000261">
    <property type="protein sequence ID" value="GMF16765.1"/>
    <property type="molecule type" value="Genomic_DNA"/>
</dbReference>
<evidence type="ECO:0000313" key="1">
    <source>
        <dbReference type="EMBL" id="GMF16765.1"/>
    </source>
</evidence>
<reference evidence="1" key="1">
    <citation type="submission" date="2023-04" db="EMBL/GenBank/DDBJ databases">
        <title>Phytophthora lilii NBRC 32176.</title>
        <authorList>
            <person name="Ichikawa N."/>
            <person name="Sato H."/>
            <person name="Tonouchi N."/>
        </authorList>
    </citation>
    <scope>NUCLEOTIDE SEQUENCE</scope>
    <source>
        <strain evidence="1">NBRC 32176</strain>
    </source>
</reference>
<gene>
    <name evidence="1" type="ORF">Plil01_000603600</name>
</gene>
<evidence type="ECO:0000313" key="2">
    <source>
        <dbReference type="Proteomes" id="UP001165083"/>
    </source>
</evidence>
<name>A0A9W6WU34_9STRA</name>
<keyword evidence="2" id="KW-1185">Reference proteome</keyword>
<dbReference type="Proteomes" id="UP001165083">
    <property type="component" value="Unassembled WGS sequence"/>
</dbReference>
<organism evidence="1 2">
    <name type="scientific">Phytophthora lilii</name>
    <dbReference type="NCBI Taxonomy" id="2077276"/>
    <lineage>
        <taxon>Eukaryota</taxon>
        <taxon>Sar</taxon>
        <taxon>Stramenopiles</taxon>
        <taxon>Oomycota</taxon>
        <taxon>Peronosporomycetes</taxon>
        <taxon>Peronosporales</taxon>
        <taxon>Peronosporaceae</taxon>
        <taxon>Phytophthora</taxon>
    </lineage>
</organism>
<proteinExistence type="predicted"/>